<gene>
    <name evidence="2" type="ORF">AUQ48_17265</name>
</gene>
<reference evidence="2 3" key="1">
    <citation type="submission" date="2015-12" db="EMBL/GenBank/DDBJ databases">
        <authorList>
            <person name="Shamseldin A."/>
            <person name="Moawad H."/>
            <person name="Abd El-Rahim W.M."/>
            <person name="Sadowsky M.J."/>
        </authorList>
    </citation>
    <scope>NUCLEOTIDE SEQUENCE [LARGE SCALE GENOMIC DNA]</scope>
    <source>
        <strain evidence="2 3">S43</strain>
    </source>
</reference>
<evidence type="ECO:0000313" key="3">
    <source>
        <dbReference type="Proteomes" id="UP000234632"/>
    </source>
</evidence>
<evidence type="ECO:0000256" key="1">
    <source>
        <dbReference type="SAM" id="MobiDB-lite"/>
    </source>
</evidence>
<feature type="region of interest" description="Disordered" evidence="1">
    <location>
        <begin position="1"/>
        <end position="34"/>
    </location>
</feature>
<name>A0A2N4SXE4_9MICC</name>
<dbReference type="AlphaFoldDB" id="A0A2N4SXE4"/>
<dbReference type="RefSeq" id="WP_101853451.1">
    <property type="nucleotide sequence ID" value="NZ_LOMZ01000005.1"/>
</dbReference>
<proteinExistence type="predicted"/>
<accession>A0A2N4SXE4</accession>
<evidence type="ECO:0000313" key="2">
    <source>
        <dbReference type="EMBL" id="PLC10650.1"/>
    </source>
</evidence>
<dbReference type="EMBL" id="LOMZ01000005">
    <property type="protein sequence ID" value="PLC10650.1"/>
    <property type="molecule type" value="Genomic_DNA"/>
</dbReference>
<dbReference type="Proteomes" id="UP000234632">
    <property type="component" value="Unassembled WGS sequence"/>
</dbReference>
<comment type="caution">
    <text evidence="2">The sequence shown here is derived from an EMBL/GenBank/DDBJ whole genome shotgun (WGS) entry which is preliminary data.</text>
</comment>
<protein>
    <submittedName>
        <fullName evidence="2">Uncharacterized protein</fullName>
    </submittedName>
</protein>
<organism evidence="2 3">
    <name type="scientific">Kocuria flava</name>
    <dbReference type="NCBI Taxonomy" id="446860"/>
    <lineage>
        <taxon>Bacteria</taxon>
        <taxon>Bacillati</taxon>
        <taxon>Actinomycetota</taxon>
        <taxon>Actinomycetes</taxon>
        <taxon>Micrococcales</taxon>
        <taxon>Micrococcaceae</taxon>
        <taxon>Kocuria</taxon>
    </lineage>
</organism>
<sequence>MSGTTPLTPEQLEALGPWTHSPWPEHGSDGPVRSMPYRAEPYVRAVLPTAIGPVTVDGKVRRYDDRTLILHREHIAEPVLNLWVPIALTRPIEREEASWVDVYDLGD</sequence>